<evidence type="ECO:0000256" key="2">
    <source>
        <dbReference type="SAM" id="Phobius"/>
    </source>
</evidence>
<protein>
    <recommendedName>
        <fullName evidence="1">Inner membrane protein</fullName>
    </recommendedName>
</protein>
<dbReference type="PIRSF" id="PIRSF016789">
    <property type="entry name" value="DUF454"/>
    <property type="match status" value="1"/>
</dbReference>
<accession>A0A3N0VK71</accession>
<evidence type="ECO:0000256" key="1">
    <source>
        <dbReference type="PIRNR" id="PIRNR016789"/>
    </source>
</evidence>
<evidence type="ECO:0000313" key="3">
    <source>
        <dbReference type="EMBL" id="ROH93163.1"/>
    </source>
</evidence>
<keyword evidence="2" id="KW-0812">Transmembrane</keyword>
<comment type="caution">
    <text evidence="3">The sequence shown here is derived from an EMBL/GenBank/DDBJ whole genome shotgun (WGS) entry which is preliminary data.</text>
</comment>
<keyword evidence="4" id="KW-1185">Reference proteome</keyword>
<feature type="transmembrane region" description="Helical" evidence="2">
    <location>
        <begin position="22"/>
        <end position="41"/>
    </location>
</feature>
<keyword evidence="2" id="KW-1133">Transmembrane helix</keyword>
<keyword evidence="1" id="KW-0997">Cell inner membrane</keyword>
<dbReference type="PANTHER" id="PTHR35813:SF1">
    <property type="entry name" value="INNER MEMBRANE PROTEIN YBAN"/>
    <property type="match status" value="1"/>
</dbReference>
<reference evidence="3 4" key="1">
    <citation type="submission" date="2018-10" db="EMBL/GenBank/DDBJ databases">
        <authorList>
            <person name="Chen W.-M."/>
        </authorList>
    </citation>
    <scope>NUCLEOTIDE SEQUENCE [LARGE SCALE GENOMIC DNA]</scope>
    <source>
        <strain evidence="3 4">THS-13</strain>
    </source>
</reference>
<name>A0A3N0VK71_9GAMM</name>
<evidence type="ECO:0000313" key="4">
    <source>
        <dbReference type="Proteomes" id="UP000282106"/>
    </source>
</evidence>
<organism evidence="3 4">
    <name type="scientific">Stagnimonas aquatica</name>
    <dbReference type="NCBI Taxonomy" id="2689987"/>
    <lineage>
        <taxon>Bacteria</taxon>
        <taxon>Pseudomonadati</taxon>
        <taxon>Pseudomonadota</taxon>
        <taxon>Gammaproteobacteria</taxon>
        <taxon>Nevskiales</taxon>
        <taxon>Nevskiaceae</taxon>
        <taxon>Stagnimonas</taxon>
    </lineage>
</organism>
<dbReference type="GO" id="GO:0005886">
    <property type="term" value="C:plasma membrane"/>
    <property type="evidence" value="ECO:0007669"/>
    <property type="project" value="UniProtKB-SubCell"/>
</dbReference>
<dbReference type="EMBL" id="RJVO01000001">
    <property type="protein sequence ID" value="ROH93163.1"/>
    <property type="molecule type" value="Genomic_DNA"/>
</dbReference>
<feature type="transmembrane region" description="Helical" evidence="2">
    <location>
        <begin position="115"/>
        <end position="132"/>
    </location>
</feature>
<dbReference type="FunCoup" id="A0A3N0VK71">
    <property type="interactions" value="56"/>
</dbReference>
<dbReference type="PANTHER" id="PTHR35813">
    <property type="entry name" value="INNER MEMBRANE PROTEIN YBAN"/>
    <property type="match status" value="1"/>
</dbReference>
<keyword evidence="1 2" id="KW-0472">Membrane</keyword>
<sequence length="141" mass="15594">MNSVEPAQPAPAPTLRPRWQRWLLAVLAWLCLGLAIVGVIVPGMPTTVFVLIAAWAALHSSPRLHDWLLAHRLFGPMIRNWRAEGAVSRRAKWLASLTMTLCAALLFLSHSPRPVAYGASAIMAVVAIWLWLRPEPRLPPA</sequence>
<dbReference type="AlphaFoldDB" id="A0A3N0VK71"/>
<dbReference type="Proteomes" id="UP000282106">
    <property type="component" value="Unassembled WGS sequence"/>
</dbReference>
<gene>
    <name evidence="3" type="ORF">ED208_01115</name>
</gene>
<keyword evidence="1" id="KW-1003">Cell membrane</keyword>
<proteinExistence type="predicted"/>
<dbReference type="RefSeq" id="WP_123210016.1">
    <property type="nucleotide sequence ID" value="NZ_RJVO01000001.1"/>
</dbReference>
<comment type="subcellular location">
    <subcellularLocation>
        <location evidence="1">Cell inner membrane</location>
        <topology evidence="1">Multi-pass membrane protein</topology>
    </subcellularLocation>
</comment>
<dbReference type="InterPro" id="IPR007401">
    <property type="entry name" value="DUF454"/>
</dbReference>
<dbReference type="Pfam" id="PF04304">
    <property type="entry name" value="DUF454"/>
    <property type="match status" value="1"/>
</dbReference>
<dbReference type="InParanoid" id="A0A3N0VK71"/>